<feature type="binding site" evidence="9 11">
    <location>
        <begin position="71"/>
        <end position="73"/>
    </location>
    <ligand>
        <name>substrate</name>
    </ligand>
</feature>
<dbReference type="CDD" id="cd06919">
    <property type="entry name" value="Asp_decarbox"/>
    <property type="match status" value="1"/>
</dbReference>
<dbReference type="UniPathway" id="UPA00028">
    <property type="reaction ID" value="UER00002"/>
</dbReference>
<dbReference type="Proteomes" id="UP000029692">
    <property type="component" value="Unassembled WGS sequence"/>
</dbReference>
<dbReference type="InterPro" id="IPR009010">
    <property type="entry name" value="Asp_de-COase-like_dom_sf"/>
</dbReference>
<proteinExistence type="inferred from homology"/>
<feature type="modified residue" description="Pyruvic acid (Ser)" evidence="9 12">
    <location>
        <position position="25"/>
    </location>
</feature>
<dbReference type="HAMAP" id="MF_00446">
    <property type="entry name" value="PanD"/>
    <property type="match status" value="1"/>
</dbReference>
<evidence type="ECO:0000256" key="8">
    <source>
        <dbReference type="ARBA" id="ARBA00023317"/>
    </source>
</evidence>
<dbReference type="STRING" id="1480694.DC28_03800"/>
<keyword evidence="6 9" id="KW-0456">Lyase</keyword>
<dbReference type="EMBL" id="JNUP01000029">
    <property type="protein sequence ID" value="KGE73405.1"/>
    <property type="molecule type" value="Genomic_DNA"/>
</dbReference>
<dbReference type="GO" id="GO:0015940">
    <property type="term" value="P:pantothenate biosynthetic process"/>
    <property type="evidence" value="ECO:0007669"/>
    <property type="project" value="UniProtKB-UniRule"/>
</dbReference>
<keyword evidence="4 9" id="KW-0068">Autocatalytic cleavage</keyword>
<dbReference type="PIRSF" id="PIRSF006246">
    <property type="entry name" value="Asp_decarbox"/>
    <property type="match status" value="1"/>
</dbReference>
<feature type="binding site" evidence="9 11">
    <location>
        <position position="57"/>
    </location>
    <ligand>
        <name>substrate</name>
    </ligand>
</feature>
<dbReference type="PANTHER" id="PTHR21012:SF0">
    <property type="entry name" value="ASPARTATE 1-DECARBOXYLASE"/>
    <property type="match status" value="1"/>
</dbReference>
<evidence type="ECO:0000256" key="7">
    <source>
        <dbReference type="ARBA" id="ARBA00023270"/>
    </source>
</evidence>
<dbReference type="RefSeq" id="WP_037546090.1">
    <property type="nucleotide sequence ID" value="NZ_JNUP01000029.1"/>
</dbReference>
<protein>
    <recommendedName>
        <fullName evidence="9">Aspartate 1-decarboxylase</fullName>
        <ecNumber evidence="9">4.1.1.11</ecNumber>
    </recommendedName>
    <alternativeName>
        <fullName evidence="9">Aspartate alpha-decarboxylase</fullName>
    </alternativeName>
    <component>
        <recommendedName>
            <fullName evidence="9">Aspartate 1-decarboxylase beta chain</fullName>
        </recommendedName>
    </component>
    <component>
        <recommendedName>
            <fullName evidence="9">Aspartate 1-decarboxylase alpha chain</fullName>
        </recommendedName>
    </component>
</protein>
<keyword evidence="7 9" id="KW-0704">Schiff base</keyword>
<feature type="chain" id="PRO_5013990929" description="Aspartate 1-decarboxylase beta chain" evidence="9 13">
    <location>
        <begin position="1"/>
        <end position="24"/>
    </location>
</feature>
<dbReference type="InterPro" id="IPR003190">
    <property type="entry name" value="Asp_decarbox"/>
</dbReference>
<dbReference type="PANTHER" id="PTHR21012">
    <property type="entry name" value="ASPARTATE 1-DECARBOXYLASE"/>
    <property type="match status" value="1"/>
</dbReference>
<comment type="function">
    <text evidence="9">Catalyzes the pyruvoyl-dependent decarboxylation of aspartate to produce beta-alanine.</text>
</comment>
<feature type="active site" description="Proton donor" evidence="9 10">
    <location>
        <position position="58"/>
    </location>
</feature>
<evidence type="ECO:0000256" key="5">
    <source>
        <dbReference type="ARBA" id="ARBA00023145"/>
    </source>
</evidence>
<organism evidence="14 15">
    <name type="scientific">Spirochaeta lutea</name>
    <dbReference type="NCBI Taxonomy" id="1480694"/>
    <lineage>
        <taxon>Bacteria</taxon>
        <taxon>Pseudomonadati</taxon>
        <taxon>Spirochaetota</taxon>
        <taxon>Spirochaetia</taxon>
        <taxon>Spirochaetales</taxon>
        <taxon>Spirochaetaceae</taxon>
        <taxon>Spirochaeta</taxon>
    </lineage>
</organism>
<evidence type="ECO:0000256" key="1">
    <source>
        <dbReference type="ARBA" id="ARBA00022490"/>
    </source>
</evidence>
<dbReference type="Gene3D" id="2.40.40.20">
    <property type="match status" value="1"/>
</dbReference>
<evidence type="ECO:0000256" key="3">
    <source>
        <dbReference type="ARBA" id="ARBA00022793"/>
    </source>
</evidence>
<dbReference type="AlphaFoldDB" id="A0A098QZW2"/>
<keyword evidence="1 9" id="KW-0963">Cytoplasm</keyword>
<sequence length="118" mass="12999">MELTLLRAKIHRARVTDANLEYQGSISICPELLDISGLLPWERVDVYNLTNGQRFSTYIIKGGRGEICLNGAAARLAQPGDQVIIAAYCTMGAEQARNHRPAVVLVDDRNHGTLAEDH</sequence>
<comment type="catalytic activity">
    <reaction evidence="9">
        <text>L-aspartate + H(+) = beta-alanine + CO2</text>
        <dbReference type="Rhea" id="RHEA:19497"/>
        <dbReference type="ChEBI" id="CHEBI:15378"/>
        <dbReference type="ChEBI" id="CHEBI:16526"/>
        <dbReference type="ChEBI" id="CHEBI:29991"/>
        <dbReference type="ChEBI" id="CHEBI:57966"/>
        <dbReference type="EC" id="4.1.1.11"/>
    </reaction>
</comment>
<dbReference type="GO" id="GO:0006523">
    <property type="term" value="P:alanine biosynthetic process"/>
    <property type="evidence" value="ECO:0007669"/>
    <property type="project" value="InterPro"/>
</dbReference>
<keyword evidence="8 9" id="KW-0670">Pyruvate</keyword>
<dbReference type="GO" id="GO:0005829">
    <property type="term" value="C:cytosol"/>
    <property type="evidence" value="ECO:0007669"/>
    <property type="project" value="TreeGrafter"/>
</dbReference>
<dbReference type="OrthoDB" id="9803983at2"/>
<evidence type="ECO:0000313" key="14">
    <source>
        <dbReference type="EMBL" id="KGE73405.1"/>
    </source>
</evidence>
<evidence type="ECO:0000256" key="2">
    <source>
        <dbReference type="ARBA" id="ARBA00022655"/>
    </source>
</evidence>
<dbReference type="EC" id="4.1.1.11" evidence="9"/>
<dbReference type="GO" id="GO:0004068">
    <property type="term" value="F:aspartate 1-decarboxylase activity"/>
    <property type="evidence" value="ECO:0007669"/>
    <property type="project" value="UniProtKB-UniRule"/>
</dbReference>
<dbReference type="eggNOG" id="COG0853">
    <property type="taxonomic scope" value="Bacteria"/>
</dbReference>
<evidence type="ECO:0000256" key="9">
    <source>
        <dbReference type="HAMAP-Rule" id="MF_00446"/>
    </source>
</evidence>
<dbReference type="Pfam" id="PF02261">
    <property type="entry name" value="Asp_decarbox"/>
    <property type="match status" value="1"/>
</dbReference>
<comment type="subunit">
    <text evidence="9">Heterooctamer of four alpha and four beta subunits.</text>
</comment>
<comment type="cofactor">
    <cofactor evidence="9 10">
        <name>pyruvate</name>
        <dbReference type="ChEBI" id="CHEBI:15361"/>
    </cofactor>
    <text evidence="9 10">Binds 1 pyruvoyl group covalently per subunit.</text>
</comment>
<evidence type="ECO:0000256" key="4">
    <source>
        <dbReference type="ARBA" id="ARBA00022813"/>
    </source>
</evidence>
<comment type="PTM">
    <text evidence="9 12">Is synthesized initially as an inactive proenzyme, which is activated by self-cleavage at a specific serine bond to produce a beta-subunit with a hydroxyl group at its C-terminus and an alpha-subunit with a pyruvoyl group at its N-terminus.</text>
</comment>
<evidence type="ECO:0000256" key="13">
    <source>
        <dbReference type="PIRSR" id="PIRSR006246-5"/>
    </source>
</evidence>
<name>A0A098QZW2_9SPIO</name>
<feature type="chain" id="PRO_5013990933" description="Aspartate 1-decarboxylase alpha chain" evidence="9 13">
    <location>
        <begin position="25"/>
        <end position="118"/>
    </location>
</feature>
<evidence type="ECO:0000256" key="11">
    <source>
        <dbReference type="PIRSR" id="PIRSR006246-2"/>
    </source>
</evidence>
<evidence type="ECO:0000256" key="6">
    <source>
        <dbReference type="ARBA" id="ARBA00023239"/>
    </source>
</evidence>
<feature type="active site" description="Schiff-base intermediate with substrate; via pyruvic acid" evidence="9 10">
    <location>
        <position position="25"/>
    </location>
</feature>
<dbReference type="NCBIfam" id="TIGR00223">
    <property type="entry name" value="panD"/>
    <property type="match status" value="1"/>
</dbReference>
<keyword evidence="3 9" id="KW-0210">Decarboxylase</keyword>
<keyword evidence="15" id="KW-1185">Reference proteome</keyword>
<gene>
    <name evidence="9" type="primary">panD</name>
    <name evidence="14" type="ORF">DC28_03800</name>
</gene>
<evidence type="ECO:0000256" key="10">
    <source>
        <dbReference type="PIRSR" id="PIRSR006246-1"/>
    </source>
</evidence>
<comment type="subcellular location">
    <subcellularLocation>
        <location evidence="9">Cytoplasm</location>
    </subcellularLocation>
</comment>
<comment type="similarity">
    <text evidence="9">Belongs to the PanD family.</text>
</comment>
<comment type="pathway">
    <text evidence="9">Cofactor biosynthesis; (R)-pantothenate biosynthesis; beta-alanine from L-aspartate: step 1/1.</text>
</comment>
<evidence type="ECO:0000313" key="15">
    <source>
        <dbReference type="Proteomes" id="UP000029692"/>
    </source>
</evidence>
<accession>A0A098QZW2</accession>
<comment type="caution">
    <text evidence="14">The sequence shown here is derived from an EMBL/GenBank/DDBJ whole genome shotgun (WGS) entry which is preliminary data.</text>
</comment>
<reference evidence="14 15" key="1">
    <citation type="submission" date="2014-05" db="EMBL/GenBank/DDBJ databases">
        <title>De novo Genome Sequence of Spirocheata sp.</title>
        <authorList>
            <person name="Shivani Y."/>
            <person name="Subhash Y."/>
            <person name="Tushar L."/>
            <person name="Sasikala C."/>
            <person name="Ramana C.V."/>
        </authorList>
    </citation>
    <scope>NUCLEOTIDE SEQUENCE [LARGE SCALE GENOMIC DNA]</scope>
    <source>
        <strain evidence="14 15">JC230</strain>
    </source>
</reference>
<evidence type="ECO:0000256" key="12">
    <source>
        <dbReference type="PIRSR" id="PIRSR006246-3"/>
    </source>
</evidence>
<keyword evidence="5 9" id="KW-0865">Zymogen</keyword>
<keyword evidence="2 9" id="KW-0566">Pantothenate biosynthesis</keyword>
<dbReference type="SUPFAM" id="SSF50692">
    <property type="entry name" value="ADC-like"/>
    <property type="match status" value="1"/>
</dbReference>